<evidence type="ECO:0000313" key="3">
    <source>
        <dbReference type="Proteomes" id="UP000772434"/>
    </source>
</evidence>
<reference evidence="2" key="1">
    <citation type="submission" date="2020-11" db="EMBL/GenBank/DDBJ databases">
        <authorList>
            <consortium name="DOE Joint Genome Institute"/>
            <person name="Ahrendt S."/>
            <person name="Riley R."/>
            <person name="Andreopoulos W."/>
            <person name="Labutti K."/>
            <person name="Pangilinan J."/>
            <person name="Ruiz-Duenas F.J."/>
            <person name="Barrasa J.M."/>
            <person name="Sanchez-Garcia M."/>
            <person name="Camarero S."/>
            <person name="Miyauchi S."/>
            <person name="Serrano A."/>
            <person name="Linde D."/>
            <person name="Babiker R."/>
            <person name="Drula E."/>
            <person name="Ayuso-Fernandez I."/>
            <person name="Pacheco R."/>
            <person name="Padilla G."/>
            <person name="Ferreira P."/>
            <person name="Barriuso J."/>
            <person name="Kellner H."/>
            <person name="Castanera R."/>
            <person name="Alfaro M."/>
            <person name="Ramirez L."/>
            <person name="Pisabarro A.G."/>
            <person name="Kuo A."/>
            <person name="Tritt A."/>
            <person name="Lipzen A."/>
            <person name="He G."/>
            <person name="Yan M."/>
            <person name="Ng V."/>
            <person name="Cullen D."/>
            <person name="Martin F."/>
            <person name="Rosso M.-N."/>
            <person name="Henrissat B."/>
            <person name="Hibbett D."/>
            <person name="Martinez A.T."/>
            <person name="Grigoriev I.V."/>
        </authorList>
    </citation>
    <scope>NUCLEOTIDE SEQUENCE</scope>
    <source>
        <strain evidence="2">AH 40177</strain>
    </source>
</reference>
<dbReference type="AlphaFoldDB" id="A0A9P5PWB1"/>
<name>A0A9P5PWB1_9AGAR</name>
<protein>
    <submittedName>
        <fullName evidence="2">Uncharacterized protein</fullName>
    </submittedName>
</protein>
<accession>A0A9P5PWB1</accession>
<dbReference type="Proteomes" id="UP000772434">
    <property type="component" value="Unassembled WGS sequence"/>
</dbReference>
<proteinExistence type="predicted"/>
<sequence>MDPSFFKAGFEALPFELCRLIIKEGLLRSDLLALTLVSKHCYAAFNYSLYDEVTSAALFTLGLTEKARLPLTGPHPASYVKSMDFDLMYNEEYTYILEGGPFQRNDIKSKKSKQKKQQQKKKSSDPNMLQKLFTAAVSNIMFYAPHASVKTLNYHSKALSLPQAFGNVNPAVFSLADLSLGFPVLNTNLRKTMSIVESLLSPSLTSLSLNFSEHDSPDPFVLAKILLKTRTNCPNLEQLHFDSPRSWISSKAKSPARPIQAVLNDPSFMLPRLKFLLLTDYEESLVILEECAPFLTRHPHITEFEFCQFSVASPAVGASRCTESILPNLVHLDGSVNDCVALCAAGARPLETIKLTIDEKFASAVENEPLVIALGNTKTLKRLFIHDLRFVHGGKSVGVDRQLLRRITLACPGLTHFQCTVEVQEEEEEAETDLEIVYNIIASNLLRLNHFKISICVRGTEESENVDIEDLAHPIYKANSKALCAVMPNHPVLETVQIGLLGRSPGLRPEAQKPPFVAMLYLVRSDTQRTFVKARYRDRPEFQMSEFSECGVD</sequence>
<organism evidence="2 3">
    <name type="scientific">Rhodocollybia butyracea</name>
    <dbReference type="NCBI Taxonomy" id="206335"/>
    <lineage>
        <taxon>Eukaryota</taxon>
        <taxon>Fungi</taxon>
        <taxon>Dikarya</taxon>
        <taxon>Basidiomycota</taxon>
        <taxon>Agaricomycotina</taxon>
        <taxon>Agaricomycetes</taxon>
        <taxon>Agaricomycetidae</taxon>
        <taxon>Agaricales</taxon>
        <taxon>Marasmiineae</taxon>
        <taxon>Omphalotaceae</taxon>
        <taxon>Rhodocollybia</taxon>
    </lineage>
</organism>
<comment type="caution">
    <text evidence="2">The sequence shown here is derived from an EMBL/GenBank/DDBJ whole genome shotgun (WGS) entry which is preliminary data.</text>
</comment>
<gene>
    <name evidence="2" type="ORF">BDP27DRAFT_1323500</name>
</gene>
<evidence type="ECO:0000313" key="2">
    <source>
        <dbReference type="EMBL" id="KAF9070571.1"/>
    </source>
</evidence>
<feature type="region of interest" description="Disordered" evidence="1">
    <location>
        <begin position="104"/>
        <end position="126"/>
    </location>
</feature>
<evidence type="ECO:0000256" key="1">
    <source>
        <dbReference type="SAM" id="MobiDB-lite"/>
    </source>
</evidence>
<keyword evidence="3" id="KW-1185">Reference proteome</keyword>
<feature type="compositionally biased region" description="Basic residues" evidence="1">
    <location>
        <begin position="110"/>
        <end position="121"/>
    </location>
</feature>
<dbReference type="EMBL" id="JADNRY010000039">
    <property type="protein sequence ID" value="KAF9070571.1"/>
    <property type="molecule type" value="Genomic_DNA"/>
</dbReference>